<dbReference type="PANTHER" id="PTHR23315">
    <property type="entry name" value="U BOX DOMAIN-CONTAINING"/>
    <property type="match status" value="1"/>
</dbReference>
<sequence length="546" mass="59214">MGGNGEGKRHRWRISFRRSSSNLKSEPRKPPTEFVCAITKTLMSDPVIVASGQTFERTAVQVCKDLNFTPVFPDEPAPDFSTVIPNRNIRSAITNWCKSNRVGVPIAPDYYEVESLVKSLVEESRKHRVSEFESDERSGSIGASERDLLRGVAENPQVGFSHAATEMNFRQPAAHFYSSSEESVVVSQSPGSSTPLPFATKPACFFSSSSSDLMVEQNLSSEISSSHSSEEDEIVTKLQSIEVFEQEESLILLRKVTKSNEEARVSLCTLRLLTALKPLVVSRYAVVQVNAVAALVNLSLEKVNKLKIVRLGFVPQLIDLLKGGSPEVQEHAAGAIFSLSLEEDNKTAIGALGALQPLLHALRAESQRTRSDAALALYHLSLIPTNRNKLVKLGAVSTLLTLLRGKNMTERVILVLCNLAACAEGKSAMLDGNAVGIIVEMLRENLIDSEATQANMVAALYSLSYGSLRFRGLAKEAGAADVLRMVEERGGERAKEKARRILQMMRGSGDDGDGEDMEDGGGALLRGRYRAGMGGAGGGKNLSTVF</sequence>
<evidence type="ECO:0000259" key="8">
    <source>
        <dbReference type="PROSITE" id="PS51698"/>
    </source>
</evidence>
<organism evidence="9 10">
    <name type="scientific">Kalanchoe fedtschenkoi</name>
    <name type="common">Lavender scallops</name>
    <name type="synonym">South American air plant</name>
    <dbReference type="NCBI Taxonomy" id="63787"/>
    <lineage>
        <taxon>Eukaryota</taxon>
        <taxon>Viridiplantae</taxon>
        <taxon>Streptophyta</taxon>
        <taxon>Embryophyta</taxon>
        <taxon>Tracheophyta</taxon>
        <taxon>Spermatophyta</taxon>
        <taxon>Magnoliopsida</taxon>
        <taxon>eudicotyledons</taxon>
        <taxon>Gunneridae</taxon>
        <taxon>Pentapetalae</taxon>
        <taxon>Saxifragales</taxon>
        <taxon>Crassulaceae</taxon>
        <taxon>Kalanchoe</taxon>
    </lineage>
</organism>
<evidence type="ECO:0000256" key="1">
    <source>
        <dbReference type="ARBA" id="ARBA00000900"/>
    </source>
</evidence>
<dbReference type="InterPro" id="IPR011989">
    <property type="entry name" value="ARM-like"/>
</dbReference>
<dbReference type="PROSITE" id="PS50176">
    <property type="entry name" value="ARM_REPEAT"/>
    <property type="match status" value="1"/>
</dbReference>
<evidence type="ECO:0000313" key="9">
    <source>
        <dbReference type="EnsemblPlants" id="Kaladp0095s0615.4.v1.1.CDS.1"/>
    </source>
</evidence>
<reference evidence="9" key="1">
    <citation type="submission" date="2021-01" db="UniProtKB">
        <authorList>
            <consortium name="EnsemblPlants"/>
        </authorList>
    </citation>
    <scope>IDENTIFICATION</scope>
</reference>
<keyword evidence="6" id="KW-0833">Ubl conjugation pathway</keyword>
<dbReference type="Proteomes" id="UP000594263">
    <property type="component" value="Unplaced"/>
</dbReference>
<dbReference type="AlphaFoldDB" id="A0A7N0V0M1"/>
<evidence type="ECO:0000256" key="4">
    <source>
        <dbReference type="ARBA" id="ARBA00022679"/>
    </source>
</evidence>
<protein>
    <recommendedName>
        <fullName evidence="3">RING-type E3 ubiquitin transferase</fullName>
        <ecNumber evidence="3">2.3.2.27</ecNumber>
    </recommendedName>
</protein>
<dbReference type="InterPro" id="IPR016024">
    <property type="entry name" value="ARM-type_fold"/>
</dbReference>
<dbReference type="PROSITE" id="PS51698">
    <property type="entry name" value="U_BOX"/>
    <property type="match status" value="1"/>
</dbReference>
<dbReference type="EnsemblPlants" id="Kaladp0095s0615.5.v1.1">
    <property type="protein sequence ID" value="Kaladp0095s0615.5.v1.1.CDS.1"/>
    <property type="gene ID" value="Kaladp0095s0615.v1.1"/>
</dbReference>
<dbReference type="GO" id="GO:0061630">
    <property type="term" value="F:ubiquitin protein ligase activity"/>
    <property type="evidence" value="ECO:0007669"/>
    <property type="project" value="UniProtKB-EC"/>
</dbReference>
<dbReference type="Gramene" id="Kaladp0095s0615.2.v1.1">
    <property type="protein sequence ID" value="Kaladp0095s0615.2.v1.1.CDS.1"/>
    <property type="gene ID" value="Kaladp0095s0615.v1.1"/>
</dbReference>
<proteinExistence type="predicted"/>
<dbReference type="EnsemblPlants" id="Kaladp0095s0615.2.v1.1">
    <property type="protein sequence ID" value="Kaladp0095s0615.2.v1.1.CDS.1"/>
    <property type="gene ID" value="Kaladp0095s0615.v1.1"/>
</dbReference>
<keyword evidence="10" id="KW-1185">Reference proteome</keyword>
<comment type="catalytic activity">
    <reaction evidence="1">
        <text>S-ubiquitinyl-[E2 ubiquitin-conjugating enzyme]-L-cysteine + [acceptor protein]-L-lysine = [E2 ubiquitin-conjugating enzyme]-L-cysteine + N(6)-ubiquitinyl-[acceptor protein]-L-lysine.</text>
        <dbReference type="EC" id="2.3.2.27"/>
    </reaction>
</comment>
<dbReference type="InterPro" id="IPR058678">
    <property type="entry name" value="ARM_PUB"/>
</dbReference>
<accession>A0A7N0V0M1</accession>
<comment type="pathway">
    <text evidence="2">Protein modification; protein ubiquitination.</text>
</comment>
<dbReference type="EnsemblPlants" id="Kaladp0095s0615.1.v1.1">
    <property type="protein sequence ID" value="Kaladp0095s0615.1.v1.1.CDS.1"/>
    <property type="gene ID" value="Kaladp0095s0615.v1.1"/>
</dbReference>
<evidence type="ECO:0000256" key="6">
    <source>
        <dbReference type="ARBA" id="ARBA00022786"/>
    </source>
</evidence>
<dbReference type="SUPFAM" id="SSF48371">
    <property type="entry name" value="ARM repeat"/>
    <property type="match status" value="1"/>
</dbReference>
<dbReference type="SMART" id="SM00504">
    <property type="entry name" value="Ubox"/>
    <property type="match status" value="1"/>
</dbReference>
<dbReference type="Gramene" id="Kaladp0095s0615.1.v1.1">
    <property type="protein sequence ID" value="Kaladp0095s0615.1.v1.1.CDS.1"/>
    <property type="gene ID" value="Kaladp0095s0615.v1.1"/>
</dbReference>
<dbReference type="Gene3D" id="1.25.10.10">
    <property type="entry name" value="Leucine-rich Repeat Variant"/>
    <property type="match status" value="2"/>
</dbReference>
<dbReference type="Pfam" id="PF25598">
    <property type="entry name" value="ARM_PUB"/>
    <property type="match status" value="1"/>
</dbReference>
<dbReference type="OMA" id="MEVEATM"/>
<evidence type="ECO:0000313" key="10">
    <source>
        <dbReference type="Proteomes" id="UP000594263"/>
    </source>
</evidence>
<dbReference type="Gramene" id="Kaladp0095s0615.3.v1.1">
    <property type="protein sequence ID" value="Kaladp0095s0615.3.v1.1.CDS.1"/>
    <property type="gene ID" value="Kaladp0095s0615.v1.1"/>
</dbReference>
<dbReference type="InterPro" id="IPR003613">
    <property type="entry name" value="Ubox_domain"/>
</dbReference>
<dbReference type="Gene3D" id="3.30.40.10">
    <property type="entry name" value="Zinc/RING finger domain, C3HC4 (zinc finger)"/>
    <property type="match status" value="1"/>
</dbReference>
<dbReference type="Gramene" id="Kaladp0095s0615.4.v1.1">
    <property type="protein sequence ID" value="Kaladp0095s0615.4.v1.1.CDS.1"/>
    <property type="gene ID" value="Kaladp0095s0615.v1.1"/>
</dbReference>
<dbReference type="PANTHER" id="PTHR23315:SF276">
    <property type="entry name" value="U-BOX DOMAIN-CONTAINING PROTEIN 38"/>
    <property type="match status" value="1"/>
</dbReference>
<keyword evidence="5" id="KW-0677">Repeat</keyword>
<evidence type="ECO:0000256" key="7">
    <source>
        <dbReference type="PROSITE-ProRule" id="PRU00259"/>
    </source>
</evidence>
<evidence type="ECO:0000256" key="3">
    <source>
        <dbReference type="ARBA" id="ARBA00012483"/>
    </source>
</evidence>
<dbReference type="GO" id="GO:0016567">
    <property type="term" value="P:protein ubiquitination"/>
    <property type="evidence" value="ECO:0007669"/>
    <property type="project" value="UniProtKB-UniPathway"/>
</dbReference>
<dbReference type="SUPFAM" id="SSF57850">
    <property type="entry name" value="RING/U-box"/>
    <property type="match status" value="1"/>
</dbReference>
<dbReference type="SMART" id="SM00185">
    <property type="entry name" value="ARM"/>
    <property type="match status" value="5"/>
</dbReference>
<dbReference type="Pfam" id="PF04564">
    <property type="entry name" value="U-box"/>
    <property type="match status" value="1"/>
</dbReference>
<dbReference type="InterPro" id="IPR000225">
    <property type="entry name" value="Armadillo"/>
</dbReference>
<dbReference type="EC" id="2.3.2.27" evidence="3"/>
<evidence type="ECO:0000256" key="5">
    <source>
        <dbReference type="ARBA" id="ARBA00022737"/>
    </source>
</evidence>
<dbReference type="EnsemblPlants" id="Kaladp0095s0615.3.v1.1">
    <property type="protein sequence ID" value="Kaladp0095s0615.3.v1.1.CDS.1"/>
    <property type="gene ID" value="Kaladp0095s0615.v1.1"/>
</dbReference>
<dbReference type="UniPathway" id="UPA00143"/>
<dbReference type="InterPro" id="IPR013083">
    <property type="entry name" value="Znf_RING/FYVE/PHD"/>
</dbReference>
<dbReference type="Gramene" id="Kaladp0095s0615.5.v1.1">
    <property type="protein sequence ID" value="Kaladp0095s0615.5.v1.1.CDS.1"/>
    <property type="gene ID" value="Kaladp0095s0615.v1.1"/>
</dbReference>
<feature type="domain" description="U-box" evidence="8">
    <location>
        <begin position="29"/>
        <end position="103"/>
    </location>
</feature>
<dbReference type="EnsemblPlants" id="Kaladp0095s0615.4.v1.1">
    <property type="protein sequence ID" value="Kaladp0095s0615.4.v1.1.CDS.1"/>
    <property type="gene ID" value="Kaladp0095s0615.v1.1"/>
</dbReference>
<evidence type="ECO:0000256" key="2">
    <source>
        <dbReference type="ARBA" id="ARBA00004906"/>
    </source>
</evidence>
<feature type="repeat" description="ARM" evidence="7">
    <location>
        <begin position="312"/>
        <end position="349"/>
    </location>
</feature>
<keyword evidence="4" id="KW-0808">Transferase</keyword>
<name>A0A7N0V0M1_KALFE</name>